<sequence>MGWLDIILAPVTVAKKIVVQTLYLQYEKPLTIFDPIVTLGETLTSPFADYAPDSVRDLASQIREATKPNDL</sequence>
<dbReference type="EMBL" id="JABEYC010000579">
    <property type="protein sequence ID" value="KAF4976008.1"/>
    <property type="molecule type" value="Genomic_DNA"/>
</dbReference>
<evidence type="ECO:0000313" key="2">
    <source>
        <dbReference type="Proteomes" id="UP000635477"/>
    </source>
</evidence>
<reference evidence="1" key="2">
    <citation type="submission" date="2020-05" db="EMBL/GenBank/DDBJ databases">
        <authorList>
            <person name="Kim H.-S."/>
            <person name="Proctor R.H."/>
            <person name="Brown D.W."/>
        </authorList>
    </citation>
    <scope>NUCLEOTIDE SEQUENCE</scope>
    <source>
        <strain evidence="1">NRRL 22465</strain>
    </source>
</reference>
<protein>
    <submittedName>
        <fullName evidence="1">Uncharacterized protein</fullName>
    </submittedName>
</protein>
<gene>
    <name evidence="1" type="ORF">FZEAL_7264</name>
</gene>
<evidence type="ECO:0000313" key="1">
    <source>
        <dbReference type="EMBL" id="KAF4976008.1"/>
    </source>
</evidence>
<name>A0A8H4UGV1_9HYPO</name>
<dbReference type="OrthoDB" id="10377035at2759"/>
<comment type="caution">
    <text evidence="1">The sequence shown here is derived from an EMBL/GenBank/DDBJ whole genome shotgun (WGS) entry which is preliminary data.</text>
</comment>
<organism evidence="1 2">
    <name type="scientific">Fusarium zealandicum</name>
    <dbReference type="NCBI Taxonomy" id="1053134"/>
    <lineage>
        <taxon>Eukaryota</taxon>
        <taxon>Fungi</taxon>
        <taxon>Dikarya</taxon>
        <taxon>Ascomycota</taxon>
        <taxon>Pezizomycotina</taxon>
        <taxon>Sordariomycetes</taxon>
        <taxon>Hypocreomycetidae</taxon>
        <taxon>Hypocreales</taxon>
        <taxon>Nectriaceae</taxon>
        <taxon>Fusarium</taxon>
        <taxon>Fusarium staphyleae species complex</taxon>
    </lineage>
</organism>
<keyword evidence="2" id="KW-1185">Reference proteome</keyword>
<dbReference type="Proteomes" id="UP000635477">
    <property type="component" value="Unassembled WGS sequence"/>
</dbReference>
<reference evidence="1" key="1">
    <citation type="journal article" date="2020" name="BMC Genomics">
        <title>Correction to: Identification and distribution of gene clusters required for synthesis of sphingolipid metabolism inhibitors in diverse species of the filamentous fungus Fusarium.</title>
        <authorList>
            <person name="Kim H.S."/>
            <person name="Lohmar J.M."/>
            <person name="Busman M."/>
            <person name="Brown D.W."/>
            <person name="Naumann T.A."/>
            <person name="Divon H.H."/>
            <person name="Lysoe E."/>
            <person name="Uhlig S."/>
            <person name="Proctor R.H."/>
        </authorList>
    </citation>
    <scope>NUCLEOTIDE SEQUENCE</scope>
    <source>
        <strain evidence="1">NRRL 22465</strain>
    </source>
</reference>
<accession>A0A8H4UGV1</accession>
<proteinExistence type="predicted"/>
<dbReference type="AlphaFoldDB" id="A0A8H4UGV1"/>